<proteinExistence type="predicted"/>
<dbReference type="PANTHER" id="PTHR33207">
    <property type="entry name" value="F-BOX DOMAIN CONTAINING PROTEIN-RELATED"/>
    <property type="match status" value="1"/>
</dbReference>
<protein>
    <recommendedName>
        <fullName evidence="1">F-box domain-containing protein</fullName>
    </recommendedName>
</protein>
<dbReference type="SMART" id="SM00256">
    <property type="entry name" value="FBOX"/>
    <property type="match status" value="1"/>
</dbReference>
<dbReference type="EMBL" id="OZ075121">
    <property type="protein sequence ID" value="CAL4898716.1"/>
    <property type="molecule type" value="Genomic_DNA"/>
</dbReference>
<evidence type="ECO:0000259" key="1">
    <source>
        <dbReference type="PROSITE" id="PS50181"/>
    </source>
</evidence>
<dbReference type="Pfam" id="PF12937">
    <property type="entry name" value="F-box-like"/>
    <property type="match status" value="1"/>
</dbReference>
<reference evidence="2" key="1">
    <citation type="submission" date="2024-10" db="EMBL/GenBank/DDBJ databases">
        <authorList>
            <person name="Ryan C."/>
        </authorList>
    </citation>
    <scope>NUCLEOTIDE SEQUENCE [LARGE SCALE GENOMIC DNA]</scope>
</reference>
<dbReference type="InterPro" id="IPR001810">
    <property type="entry name" value="F-box_dom"/>
</dbReference>
<evidence type="ECO:0000313" key="3">
    <source>
        <dbReference type="Proteomes" id="UP001497457"/>
    </source>
</evidence>
<dbReference type="Proteomes" id="UP001497457">
    <property type="component" value="Chromosome 11b"/>
</dbReference>
<feature type="domain" description="F-box" evidence="1">
    <location>
        <begin position="49"/>
        <end position="99"/>
    </location>
</feature>
<dbReference type="InterPro" id="IPR036047">
    <property type="entry name" value="F-box-like_dom_sf"/>
</dbReference>
<sequence length="444" mass="49288">MHGSVPVLPPDSDSKHQYIVTHVIASDQRLSPLFYFPASESSCRDSRTMCTHAIIPDDILELILVRLDSTACLIRASSTCKRWRRLIAGVGFLRRFRSIHGPLITGTYHDSADFTRPAGFVPSPSSGIDGRHFSLDFLPGTRNSGSSVIWTLKDTGAGLVLLERQDSLAAGPYKQDLVICEPLSRRYEVIPLLFGITWNYYTEAFLLDGGGGSIGLSNFRVICICAGFAANSEHYEAGVFTSDSSSYGWRPIRIHGQSCFRCFHLMGHSNGKIYWWVDGGKAVAVDRATADLAAFVLRDGVEGFDDDHYQATVTTGRDGEARIAVGRRYGDYVKVFAARHVLAVAWGREWVLEKTIRLPAVAMPCPQWQDSCWRFRDPASAGTFERKGTVFIESEKLLLALDLDSETIEIETTTVNLGYPLELPWPPLLRACRQAGIDLGHHDR</sequence>
<name>A0ABC8VXU6_9POAL</name>
<dbReference type="SUPFAM" id="SSF81383">
    <property type="entry name" value="F-box domain"/>
    <property type="match status" value="1"/>
</dbReference>
<accession>A0ABC8VXU6</accession>
<gene>
    <name evidence="2" type="ORF">URODEC1_LOCUS7878</name>
</gene>
<dbReference type="Gene3D" id="1.20.1280.50">
    <property type="match status" value="1"/>
</dbReference>
<dbReference type="PROSITE" id="PS50181">
    <property type="entry name" value="FBOX"/>
    <property type="match status" value="1"/>
</dbReference>
<evidence type="ECO:0000313" key="2">
    <source>
        <dbReference type="EMBL" id="CAL4898716.1"/>
    </source>
</evidence>
<dbReference type="AlphaFoldDB" id="A0ABC8VXU6"/>
<organism evidence="2 3">
    <name type="scientific">Urochloa decumbens</name>
    <dbReference type="NCBI Taxonomy" id="240449"/>
    <lineage>
        <taxon>Eukaryota</taxon>
        <taxon>Viridiplantae</taxon>
        <taxon>Streptophyta</taxon>
        <taxon>Embryophyta</taxon>
        <taxon>Tracheophyta</taxon>
        <taxon>Spermatophyta</taxon>
        <taxon>Magnoliopsida</taxon>
        <taxon>Liliopsida</taxon>
        <taxon>Poales</taxon>
        <taxon>Poaceae</taxon>
        <taxon>PACMAD clade</taxon>
        <taxon>Panicoideae</taxon>
        <taxon>Panicodae</taxon>
        <taxon>Paniceae</taxon>
        <taxon>Melinidinae</taxon>
        <taxon>Urochloa</taxon>
    </lineage>
</organism>
<keyword evidence="3" id="KW-1185">Reference proteome</keyword>